<accession>A0ABC8RK94</accession>
<sequence length="469" mass="53604">MDLVSFLFYVLPLFFLFFMILEVVKQRKHQCCYILDYQLYKPGDDRMLSTEFSGKVIRRNKQLGLNEYKFLLKAIVSSGIGEQTYAPKMVFCGREANPTYDDAITEMDEFLHDSIEKLLSRTGVSPLEIDVLVVNISMIAPIPSLCARIINHYKMRDDIKAYSLTGMGCSASLISINIVQSIFKCRKNVNALVITSECLSPNWYTGNDKSMILANCLFRTGGCAILLTNKESLKHKAMFKLKCLVRTHHGSRDESYDCCLQKEDDQGKVGFHLDKNLPKAATQALIDNIKRITPKILPVRELLRFIIVSSLQKMTQRPRKEKRKQPMINFKTGVDHFCIHTGGKAVIDGIGQSLNLTEYDLEPARMTLHRFGNTSASSLWYVLGYMEAKKRLKKGDRIFMISFGAGFKCNSCLWEVVRDLGDGNAWKDCIDSYPPENMANPFLEEYGWIRNEELTTFKLPEKYQTEGWS</sequence>
<evidence type="ECO:0000256" key="7">
    <source>
        <dbReference type="PIRSR" id="PIRSR036417-1"/>
    </source>
</evidence>
<evidence type="ECO:0000256" key="3">
    <source>
        <dbReference type="ARBA" id="ARBA00022679"/>
    </source>
</evidence>
<dbReference type="Proteomes" id="UP001642360">
    <property type="component" value="Unassembled WGS sequence"/>
</dbReference>
<evidence type="ECO:0000313" key="11">
    <source>
        <dbReference type="EMBL" id="CAK9143985.1"/>
    </source>
</evidence>
<protein>
    <recommendedName>
        <fullName evidence="6">3-ketoacyl-CoA synthase</fullName>
        <ecNumber evidence="6">2.3.1.-</ecNumber>
    </recommendedName>
</protein>
<evidence type="ECO:0000256" key="8">
    <source>
        <dbReference type="SAM" id="Phobius"/>
    </source>
</evidence>
<organism evidence="11 12">
    <name type="scientific">Ilex paraguariensis</name>
    <name type="common">yerba mate</name>
    <dbReference type="NCBI Taxonomy" id="185542"/>
    <lineage>
        <taxon>Eukaryota</taxon>
        <taxon>Viridiplantae</taxon>
        <taxon>Streptophyta</taxon>
        <taxon>Embryophyta</taxon>
        <taxon>Tracheophyta</taxon>
        <taxon>Spermatophyta</taxon>
        <taxon>Magnoliopsida</taxon>
        <taxon>eudicotyledons</taxon>
        <taxon>Gunneridae</taxon>
        <taxon>Pentapetalae</taxon>
        <taxon>asterids</taxon>
        <taxon>campanulids</taxon>
        <taxon>Aquifoliales</taxon>
        <taxon>Aquifoliaceae</taxon>
        <taxon>Ilex</taxon>
    </lineage>
</organism>
<evidence type="ECO:0000256" key="4">
    <source>
        <dbReference type="ARBA" id="ARBA00023315"/>
    </source>
</evidence>
<dbReference type="GO" id="GO:0009922">
    <property type="term" value="F:fatty acid elongase activity"/>
    <property type="evidence" value="ECO:0007669"/>
    <property type="project" value="UniProtKB-EC"/>
</dbReference>
<comment type="caution">
    <text evidence="11">The sequence shown here is derived from an EMBL/GenBank/DDBJ whole genome shotgun (WGS) entry which is preliminary data.</text>
</comment>
<gene>
    <name evidence="11" type="ORF">ILEXP_LOCUS11727</name>
</gene>
<dbReference type="InterPro" id="IPR013601">
    <property type="entry name" value="FAE1_typ3_polyketide_synth"/>
</dbReference>
<comment type="catalytic activity">
    <reaction evidence="5">
        <text>a very-long-chain acyl-CoA + malonyl-CoA + H(+) = a very-long-chain 3-oxoacyl-CoA + CO2 + CoA</text>
        <dbReference type="Rhea" id="RHEA:32727"/>
        <dbReference type="ChEBI" id="CHEBI:15378"/>
        <dbReference type="ChEBI" id="CHEBI:16526"/>
        <dbReference type="ChEBI" id="CHEBI:57287"/>
        <dbReference type="ChEBI" id="CHEBI:57384"/>
        <dbReference type="ChEBI" id="CHEBI:90725"/>
        <dbReference type="ChEBI" id="CHEBI:90736"/>
        <dbReference type="EC" id="2.3.1.199"/>
    </reaction>
</comment>
<evidence type="ECO:0000256" key="1">
    <source>
        <dbReference type="ARBA" id="ARBA00005194"/>
    </source>
</evidence>
<dbReference type="AlphaFoldDB" id="A0ABC8RK94"/>
<comment type="pathway">
    <text evidence="1 6">Lipid metabolism; fatty acid biosynthesis.</text>
</comment>
<name>A0ABC8RK94_9AQUA</name>
<evidence type="ECO:0000259" key="10">
    <source>
        <dbReference type="Pfam" id="PF08541"/>
    </source>
</evidence>
<dbReference type="Pfam" id="PF08392">
    <property type="entry name" value="FAE1_CUT1_RppA"/>
    <property type="match status" value="1"/>
</dbReference>
<feature type="active site" evidence="7">
    <location>
        <position position="373"/>
    </location>
</feature>
<keyword evidence="12" id="KW-1185">Reference proteome</keyword>
<feature type="domain" description="Beta-ketoacyl-[acyl-carrier-protein] synthase III C-terminal" evidence="10">
    <location>
        <begin position="334"/>
        <end position="415"/>
    </location>
</feature>
<dbReference type="EMBL" id="CAUOFW020001356">
    <property type="protein sequence ID" value="CAK9143985.1"/>
    <property type="molecule type" value="Genomic_DNA"/>
</dbReference>
<reference evidence="11 12" key="1">
    <citation type="submission" date="2024-02" db="EMBL/GenBank/DDBJ databases">
        <authorList>
            <person name="Vignale AGUSTIN F."/>
            <person name="Sosa J E."/>
            <person name="Modenutti C."/>
        </authorList>
    </citation>
    <scope>NUCLEOTIDE SEQUENCE [LARGE SCALE GENOMIC DNA]</scope>
</reference>
<feature type="active site" evidence="7">
    <location>
        <position position="340"/>
    </location>
</feature>
<dbReference type="Pfam" id="PF08541">
    <property type="entry name" value="ACP_syn_III_C"/>
    <property type="match status" value="1"/>
</dbReference>
<dbReference type="InterPro" id="IPR012392">
    <property type="entry name" value="3-ktacl-CoA_syn"/>
</dbReference>
<keyword evidence="8" id="KW-0812">Transmembrane</keyword>
<feature type="active site" evidence="7">
    <location>
        <position position="169"/>
    </location>
</feature>
<feature type="active site" evidence="7">
    <location>
        <position position="336"/>
    </location>
</feature>
<feature type="active site" evidence="7">
    <location>
        <position position="369"/>
    </location>
</feature>
<feature type="transmembrane region" description="Helical" evidence="8">
    <location>
        <begin position="161"/>
        <end position="183"/>
    </location>
</feature>
<keyword evidence="3 6" id="KW-0808">Transferase</keyword>
<dbReference type="Gene3D" id="3.40.47.10">
    <property type="match status" value="1"/>
</dbReference>
<evidence type="ECO:0000313" key="12">
    <source>
        <dbReference type="Proteomes" id="UP001642360"/>
    </source>
</evidence>
<dbReference type="InterPro" id="IPR016039">
    <property type="entry name" value="Thiolase-like"/>
</dbReference>
<evidence type="ECO:0000256" key="2">
    <source>
        <dbReference type="ARBA" id="ARBA00005531"/>
    </source>
</evidence>
<dbReference type="SUPFAM" id="SSF53901">
    <property type="entry name" value="Thiolase-like"/>
    <property type="match status" value="2"/>
</dbReference>
<feature type="domain" description="FAE" evidence="9">
    <location>
        <begin position="26"/>
        <end position="308"/>
    </location>
</feature>
<feature type="transmembrane region" description="Helical" evidence="8">
    <location>
        <begin position="6"/>
        <end position="24"/>
    </location>
</feature>
<dbReference type="InterPro" id="IPR013747">
    <property type="entry name" value="ACP_syn_III_C"/>
</dbReference>
<dbReference type="PIRSF" id="PIRSF036417">
    <property type="entry name" value="3-ktacl-CoA_syn"/>
    <property type="match status" value="1"/>
</dbReference>
<evidence type="ECO:0000259" key="9">
    <source>
        <dbReference type="Pfam" id="PF08392"/>
    </source>
</evidence>
<proteinExistence type="inferred from homology"/>
<dbReference type="PANTHER" id="PTHR31561">
    <property type="entry name" value="3-KETOACYL-COA SYNTHASE"/>
    <property type="match status" value="1"/>
</dbReference>
<comment type="similarity">
    <text evidence="2 6">Belongs to the thiolase-like superfamily. Chalcone/stilbene synthases family.</text>
</comment>
<evidence type="ECO:0000256" key="6">
    <source>
        <dbReference type="PIRNR" id="PIRNR036417"/>
    </source>
</evidence>
<evidence type="ECO:0000256" key="5">
    <source>
        <dbReference type="ARBA" id="ARBA00047375"/>
    </source>
</evidence>
<feature type="active site" evidence="7">
    <location>
        <position position="248"/>
    </location>
</feature>
<keyword evidence="4 6" id="KW-0012">Acyltransferase</keyword>
<dbReference type="EC" id="2.3.1.-" evidence="6"/>
<dbReference type="CDD" id="cd00831">
    <property type="entry name" value="CHS_like"/>
    <property type="match status" value="1"/>
</dbReference>
<keyword evidence="8" id="KW-0472">Membrane</keyword>
<keyword evidence="8" id="KW-1133">Transmembrane helix</keyword>